<feature type="compositionally biased region" description="Basic and acidic residues" evidence="1">
    <location>
        <begin position="262"/>
        <end position="279"/>
    </location>
</feature>
<feature type="compositionally biased region" description="Polar residues" evidence="1">
    <location>
        <begin position="626"/>
        <end position="639"/>
    </location>
</feature>
<reference evidence="2" key="1">
    <citation type="journal article" date="2020" name="Stud. Mycol.">
        <title>101 Dothideomycetes genomes: a test case for predicting lifestyles and emergence of pathogens.</title>
        <authorList>
            <person name="Haridas S."/>
            <person name="Albert R."/>
            <person name="Binder M."/>
            <person name="Bloem J."/>
            <person name="Labutti K."/>
            <person name="Salamov A."/>
            <person name="Andreopoulos B."/>
            <person name="Baker S."/>
            <person name="Barry K."/>
            <person name="Bills G."/>
            <person name="Bluhm B."/>
            <person name="Cannon C."/>
            <person name="Castanera R."/>
            <person name="Culley D."/>
            <person name="Daum C."/>
            <person name="Ezra D."/>
            <person name="Gonzalez J."/>
            <person name="Henrissat B."/>
            <person name="Kuo A."/>
            <person name="Liang C."/>
            <person name="Lipzen A."/>
            <person name="Lutzoni F."/>
            <person name="Magnuson J."/>
            <person name="Mondo S."/>
            <person name="Nolan M."/>
            <person name="Ohm R."/>
            <person name="Pangilinan J."/>
            <person name="Park H.-J."/>
            <person name="Ramirez L."/>
            <person name="Alfaro M."/>
            <person name="Sun H."/>
            <person name="Tritt A."/>
            <person name="Yoshinaga Y."/>
            <person name="Zwiers L.-H."/>
            <person name="Turgeon B."/>
            <person name="Goodwin S."/>
            <person name="Spatafora J."/>
            <person name="Crous P."/>
            <person name="Grigoriev I."/>
        </authorList>
    </citation>
    <scope>NUCLEOTIDE SEQUENCE</scope>
    <source>
        <strain evidence="2">CBS 122368</strain>
    </source>
</reference>
<keyword evidence="3" id="KW-1185">Reference proteome</keyword>
<feature type="compositionally biased region" description="Low complexity" evidence="1">
    <location>
        <begin position="41"/>
        <end position="88"/>
    </location>
</feature>
<dbReference type="OrthoDB" id="5369729at2759"/>
<feature type="compositionally biased region" description="Polar residues" evidence="1">
    <location>
        <begin position="287"/>
        <end position="312"/>
    </location>
</feature>
<protein>
    <submittedName>
        <fullName evidence="2">Uncharacterized protein</fullName>
    </submittedName>
</protein>
<feature type="region of interest" description="Disordered" evidence="1">
    <location>
        <begin position="1"/>
        <end position="451"/>
    </location>
</feature>
<dbReference type="GeneID" id="54582423"/>
<feature type="compositionally biased region" description="Low complexity" evidence="1">
    <location>
        <begin position="142"/>
        <end position="153"/>
    </location>
</feature>
<dbReference type="Proteomes" id="UP000800094">
    <property type="component" value="Unassembled WGS sequence"/>
</dbReference>
<feature type="compositionally biased region" description="Low complexity" evidence="1">
    <location>
        <begin position="487"/>
        <end position="510"/>
    </location>
</feature>
<feature type="region of interest" description="Disordered" evidence="1">
    <location>
        <begin position="794"/>
        <end position="842"/>
    </location>
</feature>
<feature type="region of interest" description="Disordered" evidence="1">
    <location>
        <begin position="473"/>
        <end position="518"/>
    </location>
</feature>
<feature type="compositionally biased region" description="Polar residues" evidence="1">
    <location>
        <begin position="808"/>
        <end position="831"/>
    </location>
</feature>
<feature type="region of interest" description="Disordered" evidence="1">
    <location>
        <begin position="616"/>
        <end position="657"/>
    </location>
</feature>
<evidence type="ECO:0000313" key="3">
    <source>
        <dbReference type="Proteomes" id="UP000800094"/>
    </source>
</evidence>
<name>A0A6A6IHN7_9PLEO</name>
<feature type="compositionally biased region" description="Low complexity" evidence="1">
    <location>
        <begin position="211"/>
        <end position="223"/>
    </location>
</feature>
<evidence type="ECO:0000256" key="1">
    <source>
        <dbReference type="SAM" id="MobiDB-lite"/>
    </source>
</evidence>
<feature type="compositionally biased region" description="Basic and acidic residues" evidence="1">
    <location>
        <begin position="726"/>
        <end position="749"/>
    </location>
</feature>
<sequence>MPAAHSRRPSGQQQHFSSGASTRQAGLQPSPPKHQRNNTAPETPTLLRLPSSSSTGASASPRSRRATNPSTPALTPTQASASSATSPSYFSPQPAASGKEARSPATRRPPASFSGHGIDTSRGPPITLITRGNSDYARRPSQQPADFAFAQQQLSQLGLVSPGGTPRSSRGPRQRRDSDASGELAPQTQTNTPTLSRQNSARTPRRQRHMASSAEGSSEYGSGMRSLSGDTHAVNSRHGAADTAGTDGGQGEDLFLNIAEDSAPKEESMDAASRSDRLRSRIARASNRQSFPSGLQYSSPAQSNSTTPNASRIPSAIDTKASTQHRRSSLLPSRSTRDQTPLTPANPLETPRSRLQDLSPKPSFPSRPRDSELSPKDFLAQLELGRRRPSYPDATHTPPNRTGAYRPSNLHYSTSRDNPRTPHIDTPQESASRADGTESHGSTGPATSVWDELDELKSRIRRIELGGKIPATSGAVVSQASADRPRTANTSATTVSSSPNQQRRSNQSPPESTVGGHMQHKVHPLLGEALARAKQHISPAVYRVLEATASEALALAELTGSAGPQGTLHSASSILTGASIPDRQVRRKADNICRTLTELCIVLCDNKSSIASPAVRNTAAVPSRRPSVQINGESPSVRQSIEPESDALPRSSPSRAMSRIEARRASMFAGGAYGGSREPSAEPPTPSQSQIPNRFSRVGTSLHRARRNAEEEDEDLTLRAPSRALTDFRDTRSTQKSRFSREYTSREPMPDLQPSPALQPTVSLRRPTIPGAENENRLLYRDSSRRYNDLDRQRASAYDKQTLAEPSPRTQFSSNRNSIGGLSGINRSGSLNRRLRGTSAGE</sequence>
<organism evidence="2 3">
    <name type="scientific">Trematosphaeria pertusa</name>
    <dbReference type="NCBI Taxonomy" id="390896"/>
    <lineage>
        <taxon>Eukaryota</taxon>
        <taxon>Fungi</taxon>
        <taxon>Dikarya</taxon>
        <taxon>Ascomycota</taxon>
        <taxon>Pezizomycotina</taxon>
        <taxon>Dothideomycetes</taxon>
        <taxon>Pleosporomycetidae</taxon>
        <taxon>Pleosporales</taxon>
        <taxon>Massarineae</taxon>
        <taxon>Trematosphaeriaceae</taxon>
        <taxon>Trematosphaeria</taxon>
    </lineage>
</organism>
<dbReference type="EMBL" id="ML987195">
    <property type="protein sequence ID" value="KAF2249548.1"/>
    <property type="molecule type" value="Genomic_DNA"/>
</dbReference>
<evidence type="ECO:0000313" key="2">
    <source>
        <dbReference type="EMBL" id="KAF2249548.1"/>
    </source>
</evidence>
<feature type="region of interest" description="Disordered" evidence="1">
    <location>
        <begin position="670"/>
        <end position="774"/>
    </location>
</feature>
<proteinExistence type="predicted"/>
<dbReference type="RefSeq" id="XP_033684552.1">
    <property type="nucleotide sequence ID" value="XM_033829093.1"/>
</dbReference>
<feature type="compositionally biased region" description="Polar residues" evidence="1">
    <location>
        <begin position="186"/>
        <end position="202"/>
    </location>
</feature>
<accession>A0A6A6IHN7</accession>
<feature type="compositionally biased region" description="Polar residues" evidence="1">
    <location>
        <begin position="9"/>
        <end position="27"/>
    </location>
</feature>
<dbReference type="AlphaFoldDB" id="A0A6A6IHN7"/>
<gene>
    <name evidence="2" type="ORF">BU26DRAFT_519581</name>
</gene>